<comment type="caution">
    <text evidence="1">The sequence shown here is derived from an EMBL/GenBank/DDBJ whole genome shotgun (WGS) entry which is preliminary data.</text>
</comment>
<name>A0A8S9YWC9_9TREM</name>
<gene>
    <name evidence="1" type="ORF">EG68_05762</name>
</gene>
<protein>
    <submittedName>
        <fullName evidence="1">Uncharacterized protein</fullName>
    </submittedName>
</protein>
<organism evidence="1 2">
    <name type="scientific">Paragonimus skrjabini miyazakii</name>
    <dbReference type="NCBI Taxonomy" id="59628"/>
    <lineage>
        <taxon>Eukaryota</taxon>
        <taxon>Metazoa</taxon>
        <taxon>Spiralia</taxon>
        <taxon>Lophotrochozoa</taxon>
        <taxon>Platyhelminthes</taxon>
        <taxon>Trematoda</taxon>
        <taxon>Digenea</taxon>
        <taxon>Plagiorchiida</taxon>
        <taxon>Troglotremata</taxon>
        <taxon>Troglotrematidae</taxon>
        <taxon>Paragonimus</taxon>
    </lineage>
</organism>
<proteinExistence type="predicted"/>
<evidence type="ECO:0000313" key="2">
    <source>
        <dbReference type="Proteomes" id="UP000822476"/>
    </source>
</evidence>
<evidence type="ECO:0000313" key="1">
    <source>
        <dbReference type="EMBL" id="KAF7257450.1"/>
    </source>
</evidence>
<keyword evidence="2" id="KW-1185">Reference proteome</keyword>
<dbReference type="Proteomes" id="UP000822476">
    <property type="component" value="Unassembled WGS sequence"/>
</dbReference>
<reference evidence="1" key="1">
    <citation type="submission" date="2019-07" db="EMBL/GenBank/DDBJ databases">
        <title>Annotation for the trematode Paragonimus miyazaki's.</title>
        <authorList>
            <person name="Choi Y.-J."/>
        </authorList>
    </citation>
    <scope>NUCLEOTIDE SEQUENCE</scope>
    <source>
        <strain evidence="1">Japan</strain>
    </source>
</reference>
<dbReference type="EMBL" id="JTDE01002379">
    <property type="protein sequence ID" value="KAF7257450.1"/>
    <property type="molecule type" value="Genomic_DNA"/>
</dbReference>
<dbReference type="AlphaFoldDB" id="A0A8S9YWC9"/>
<sequence length="79" mass="9745">MTTEVRTWWKEAWFNFQKVMQLDFERRNQHAVAHREKLLQLHQSVLQQITSRFFLNIHEKYSVSDVYDFLLYAEDLLLN</sequence>
<accession>A0A8S9YWC9</accession>